<dbReference type="Gene3D" id="3.40.50.1820">
    <property type="entry name" value="alpha/beta hydrolase"/>
    <property type="match status" value="1"/>
</dbReference>
<accession>A0ABT5UE41</accession>
<dbReference type="InterPro" id="IPR022742">
    <property type="entry name" value="Hydrolase_4"/>
</dbReference>
<dbReference type="PANTHER" id="PTHR11614">
    <property type="entry name" value="PHOSPHOLIPASE-RELATED"/>
    <property type="match status" value="1"/>
</dbReference>
<dbReference type="EMBL" id="JAPMOU010000039">
    <property type="protein sequence ID" value="MDE1464633.1"/>
    <property type="molecule type" value="Genomic_DNA"/>
</dbReference>
<dbReference type="Proteomes" id="UP001528823">
    <property type="component" value="Unassembled WGS sequence"/>
</dbReference>
<gene>
    <name evidence="2" type="ORF">ORQ98_21955</name>
</gene>
<keyword evidence="2" id="KW-0378">Hydrolase</keyword>
<protein>
    <submittedName>
        <fullName evidence="2">Alpha/beta hydrolase</fullName>
    </submittedName>
</protein>
<sequence length="333" mass="37677">MNPTVASLMENTTDVKLDQPINSHWLPVTGCRLYLRYWQPSYPAKGIVHILHGLAEHCSRYQRLAEWLNQQHFIVIAHDQRGHGKTGQQAQLGHFGDCNGWDYLISDVSSVQAWAIKTFGDLPITLIGHSMGSYLAQDFLLTHSRAIHAVILSGSNHDLALKFTVSRWIAQFECWRLGANTPSRLIDQLVFGRFNRRISPHHTNHDWLSRDSQQVAAYIADPLCGFISTPQLWVDLFQALQRINQVNNLKSIRSDLPIYVLGGRDDPISAGKRLKCLASALRTAGIKQVTEAIYVGGRHEMFNEINFQQVYTDMTDWLNSTFSSTQCNSLHVA</sequence>
<dbReference type="InterPro" id="IPR029058">
    <property type="entry name" value="AB_hydrolase_fold"/>
</dbReference>
<proteinExistence type="predicted"/>
<evidence type="ECO:0000259" key="1">
    <source>
        <dbReference type="Pfam" id="PF12146"/>
    </source>
</evidence>
<evidence type="ECO:0000313" key="2">
    <source>
        <dbReference type="EMBL" id="MDE1464633.1"/>
    </source>
</evidence>
<dbReference type="GO" id="GO:0016787">
    <property type="term" value="F:hydrolase activity"/>
    <property type="evidence" value="ECO:0007669"/>
    <property type="project" value="UniProtKB-KW"/>
</dbReference>
<dbReference type="InterPro" id="IPR051044">
    <property type="entry name" value="MAG_DAG_Lipase"/>
</dbReference>
<name>A0ABT5UE41_9GAMM</name>
<organism evidence="2 3">
    <name type="scientific">Spartinivicinus poritis</name>
    <dbReference type="NCBI Taxonomy" id="2994640"/>
    <lineage>
        <taxon>Bacteria</taxon>
        <taxon>Pseudomonadati</taxon>
        <taxon>Pseudomonadota</taxon>
        <taxon>Gammaproteobacteria</taxon>
        <taxon>Oceanospirillales</taxon>
        <taxon>Zooshikellaceae</taxon>
        <taxon>Spartinivicinus</taxon>
    </lineage>
</organism>
<feature type="domain" description="Serine aminopeptidase S33" evidence="1">
    <location>
        <begin position="43"/>
        <end position="305"/>
    </location>
</feature>
<dbReference type="SUPFAM" id="SSF53474">
    <property type="entry name" value="alpha/beta-Hydrolases"/>
    <property type="match status" value="1"/>
</dbReference>
<dbReference type="RefSeq" id="WP_274690958.1">
    <property type="nucleotide sequence ID" value="NZ_JAPMOU010000039.1"/>
</dbReference>
<keyword evidence="3" id="KW-1185">Reference proteome</keyword>
<reference evidence="2 3" key="1">
    <citation type="submission" date="2022-11" db="EMBL/GenBank/DDBJ databases">
        <title>Spartinivicinus poritis sp. nov., isolated from scleractinian coral Porites lutea.</title>
        <authorList>
            <person name="Zhang G."/>
            <person name="Cai L."/>
            <person name="Wei Q."/>
        </authorList>
    </citation>
    <scope>NUCLEOTIDE SEQUENCE [LARGE SCALE GENOMIC DNA]</scope>
    <source>
        <strain evidence="2 3">A2-2</strain>
    </source>
</reference>
<dbReference type="Pfam" id="PF12146">
    <property type="entry name" value="Hydrolase_4"/>
    <property type="match status" value="1"/>
</dbReference>
<comment type="caution">
    <text evidence="2">The sequence shown here is derived from an EMBL/GenBank/DDBJ whole genome shotgun (WGS) entry which is preliminary data.</text>
</comment>
<evidence type="ECO:0000313" key="3">
    <source>
        <dbReference type="Proteomes" id="UP001528823"/>
    </source>
</evidence>